<dbReference type="SUPFAM" id="SSF56112">
    <property type="entry name" value="Protein kinase-like (PK-like)"/>
    <property type="match status" value="1"/>
</dbReference>
<evidence type="ECO:0000313" key="10">
    <source>
        <dbReference type="EMBL" id="RLN60543.1"/>
    </source>
</evidence>
<dbReference type="OrthoDB" id="4062651at2759"/>
<keyword evidence="5" id="KW-0067">ATP-binding</keyword>
<dbReference type="Proteomes" id="UP000277300">
    <property type="component" value="Unassembled WGS sequence"/>
</dbReference>
<evidence type="ECO:0000256" key="7">
    <source>
        <dbReference type="SAM" id="MobiDB-lite"/>
    </source>
</evidence>
<feature type="compositionally biased region" description="Polar residues" evidence="7">
    <location>
        <begin position="575"/>
        <end position="585"/>
    </location>
</feature>
<dbReference type="GO" id="GO:0004674">
    <property type="term" value="F:protein serine/threonine kinase activity"/>
    <property type="evidence" value="ECO:0007669"/>
    <property type="project" value="UniProtKB-KW"/>
</dbReference>
<sequence>MEENDVYVRQEEGDRPVEHSPRGRYIRFDIRLGTGAYKSVYKAYDTDQGIDVAWNAIDIGLLPSTEKTRIIQEVQLLQKLEHKNIINFYGSWFSKEKNQVVFITEIMTSGTLKSYIKRVQFIKWKIIKRWCIQILEGLHYLHNQSPPVIHRDLKCDNIFVNGNTGDLRIGDLGLSTQLAVDKRAKAQSVLGTPEFMAPELYDESYDEKVDIYAFGMCVLEMVTKEVPYSECINPAQIYKKVTAGIRPKGLQRVVSQAARDFIELCLSRGNGLVDVTAEYLLNHPFLKAQDDDNDMVECLDEDEIERESKEEQQRLDKVAEESFAEEFNMASGSKGEAENATRTNSQPSPPSAPQASQPVASSTPTRKRVKRHEIKAAKDPDNEHSILLNLRIMIDGKSKEIKFPFNLFADSTHEVACELAVDVGILEPDLEDIADSIRFLVTEGKINNLSDVQEDVWEEAPEPHSFSSNPFPNVFKMNFVHVPPAGTYQQQQPYLAGAPGLERAQSASSVPSSGASHGVLQSMTSTTGVAGATSGLPVVSMKSQDVVIPSPPESANPASLSDPSSTLMVLDSNAALGNSTSNPSAPTYPVNDIGRSPPRPGLPHTASESTITKETLLNILEMRARGMSTGSLTDPAFVQQLHNLEDSFPRNDFDDRESSLEAAIRSEEEKHQREIERFRKKMEEFDRQRAAIARQQNGGDGAMHADANATPVETDNDVGLPMDGSDEEPLGQANLWNLRCHSIAGYSYDGASAFAAMLRGIRAE</sequence>
<dbReference type="FunFam" id="3.30.200.20:FF:000427">
    <property type="entry name" value="Wnk protein kinase"/>
    <property type="match status" value="1"/>
</dbReference>
<evidence type="ECO:0000313" key="9">
    <source>
        <dbReference type="EMBL" id="RLN60399.1"/>
    </source>
</evidence>
<evidence type="ECO:0000313" key="12">
    <source>
        <dbReference type="Proteomes" id="UP000284657"/>
    </source>
</evidence>
<dbReference type="EMBL" id="MBAD02000975">
    <property type="protein sequence ID" value="RLN60399.1"/>
    <property type="molecule type" value="Genomic_DNA"/>
</dbReference>
<evidence type="ECO:0000256" key="5">
    <source>
        <dbReference type="ARBA" id="ARBA00022840"/>
    </source>
</evidence>
<feature type="compositionally biased region" description="Low complexity" evidence="7">
    <location>
        <begin position="504"/>
        <end position="516"/>
    </location>
</feature>
<keyword evidence="3" id="KW-0547">Nucleotide-binding</keyword>
<dbReference type="InterPro" id="IPR008271">
    <property type="entry name" value="Ser/Thr_kinase_AS"/>
</dbReference>
<dbReference type="InterPro" id="IPR050588">
    <property type="entry name" value="WNK_Ser-Thr_kinase"/>
</dbReference>
<keyword evidence="1" id="KW-0723">Serine/threonine-protein kinase</keyword>
<evidence type="ECO:0000259" key="8">
    <source>
        <dbReference type="PROSITE" id="PS50011"/>
    </source>
</evidence>
<dbReference type="EMBL" id="MBDO02000186">
    <property type="protein sequence ID" value="RLN60543.1"/>
    <property type="molecule type" value="Genomic_DNA"/>
</dbReference>
<dbReference type="SMART" id="SM00220">
    <property type="entry name" value="S_TKc"/>
    <property type="match status" value="1"/>
</dbReference>
<feature type="compositionally biased region" description="Low complexity" evidence="7">
    <location>
        <begin position="353"/>
        <end position="364"/>
    </location>
</feature>
<feature type="region of interest" description="Disordered" evidence="7">
    <location>
        <begin position="574"/>
        <end position="609"/>
    </location>
</feature>
<dbReference type="GO" id="GO:0005524">
    <property type="term" value="F:ATP binding"/>
    <property type="evidence" value="ECO:0007669"/>
    <property type="project" value="UniProtKB-KW"/>
</dbReference>
<organism evidence="10 11">
    <name type="scientific">Phytophthora kernoviae</name>
    <dbReference type="NCBI Taxonomy" id="325452"/>
    <lineage>
        <taxon>Eukaryota</taxon>
        <taxon>Sar</taxon>
        <taxon>Stramenopiles</taxon>
        <taxon>Oomycota</taxon>
        <taxon>Peronosporomycetes</taxon>
        <taxon>Peronosporales</taxon>
        <taxon>Peronosporaceae</taxon>
        <taxon>Phytophthora</taxon>
    </lineage>
</organism>
<dbReference type="FunFam" id="1.10.510.10:FF:000046">
    <property type="entry name" value="probable serine/threonine-protein kinase WNK9"/>
    <property type="match status" value="1"/>
</dbReference>
<name>A0A3F2RMH2_9STRA</name>
<gene>
    <name evidence="9" type="ORF">BBJ29_008236</name>
    <name evidence="10" type="ORF">BBP00_00005927</name>
</gene>
<dbReference type="InterPro" id="IPR011009">
    <property type="entry name" value="Kinase-like_dom_sf"/>
</dbReference>
<dbReference type="AlphaFoldDB" id="A0A3F2RMH2"/>
<feature type="domain" description="Protein kinase" evidence="8">
    <location>
        <begin position="26"/>
        <end position="286"/>
    </location>
</feature>
<dbReference type="CDD" id="cd13983">
    <property type="entry name" value="STKc_WNK"/>
    <property type="match status" value="1"/>
</dbReference>
<proteinExistence type="predicted"/>
<evidence type="ECO:0000256" key="3">
    <source>
        <dbReference type="ARBA" id="ARBA00022741"/>
    </source>
</evidence>
<dbReference type="PROSITE" id="PS50011">
    <property type="entry name" value="PROTEIN_KINASE_DOM"/>
    <property type="match status" value="1"/>
</dbReference>
<evidence type="ECO:0000256" key="6">
    <source>
        <dbReference type="SAM" id="Coils"/>
    </source>
</evidence>
<evidence type="ECO:0000256" key="1">
    <source>
        <dbReference type="ARBA" id="ARBA00022527"/>
    </source>
</evidence>
<evidence type="ECO:0000256" key="4">
    <source>
        <dbReference type="ARBA" id="ARBA00022777"/>
    </source>
</evidence>
<dbReference type="Proteomes" id="UP000284657">
    <property type="component" value="Unassembled WGS sequence"/>
</dbReference>
<feature type="region of interest" description="Disordered" evidence="7">
    <location>
        <begin position="328"/>
        <end position="380"/>
    </location>
</feature>
<feature type="region of interest" description="Disordered" evidence="7">
    <location>
        <begin position="500"/>
        <end position="520"/>
    </location>
</feature>
<feature type="region of interest" description="Disordered" evidence="7">
    <location>
        <begin position="695"/>
        <end position="727"/>
    </location>
</feature>
<dbReference type="InterPro" id="IPR000719">
    <property type="entry name" value="Prot_kinase_dom"/>
</dbReference>
<protein>
    <recommendedName>
        <fullName evidence="8">Protein kinase domain-containing protein</fullName>
    </recommendedName>
</protein>
<keyword evidence="6" id="KW-0175">Coiled coil</keyword>
<dbReference type="Gene3D" id="1.10.510.10">
    <property type="entry name" value="Transferase(Phosphotransferase) domain 1"/>
    <property type="match status" value="1"/>
</dbReference>
<dbReference type="Pfam" id="PF00069">
    <property type="entry name" value="Pkinase"/>
    <property type="match status" value="1"/>
</dbReference>
<evidence type="ECO:0000256" key="2">
    <source>
        <dbReference type="ARBA" id="ARBA00022679"/>
    </source>
</evidence>
<accession>A0A3F2RMH2</accession>
<keyword evidence="4" id="KW-0418">Kinase</keyword>
<dbReference type="PROSITE" id="PS00108">
    <property type="entry name" value="PROTEIN_KINASE_ST"/>
    <property type="match status" value="1"/>
</dbReference>
<dbReference type="Gene3D" id="3.30.200.20">
    <property type="entry name" value="Phosphorylase Kinase, domain 1"/>
    <property type="match status" value="1"/>
</dbReference>
<comment type="caution">
    <text evidence="10">The sequence shown here is derived from an EMBL/GenBank/DDBJ whole genome shotgun (WGS) entry which is preliminary data.</text>
</comment>
<feature type="coiled-coil region" evidence="6">
    <location>
        <begin position="661"/>
        <end position="695"/>
    </location>
</feature>
<keyword evidence="2" id="KW-0808">Transferase</keyword>
<evidence type="ECO:0000313" key="11">
    <source>
        <dbReference type="Proteomes" id="UP000277300"/>
    </source>
</evidence>
<dbReference type="PANTHER" id="PTHR13902">
    <property type="entry name" value="SERINE/THREONINE-PROTEIN KINASE WNK WITH NO LYSINE -RELATED"/>
    <property type="match status" value="1"/>
</dbReference>
<reference evidence="11 12" key="1">
    <citation type="submission" date="2018-07" db="EMBL/GenBank/DDBJ databases">
        <title>Genome sequencing of oomycete isolates from Chile give support for New Zealand origin for Phytophthora kernoviae and make available the first Nothophytophthora sp. genome.</title>
        <authorList>
            <person name="Studholme D.J."/>
            <person name="Sanfuentes E."/>
            <person name="Panda P."/>
            <person name="Hill R."/>
            <person name="Sambles C."/>
            <person name="Grant M."/>
            <person name="Williams N.M."/>
            <person name="Mcdougal R.L."/>
        </authorList>
    </citation>
    <scope>NUCLEOTIDE SEQUENCE [LARGE SCALE GENOMIC DNA]</scope>
    <source>
        <strain evidence="10">Chile6</strain>
        <strain evidence="9">Chile7</strain>
    </source>
</reference>